<evidence type="ECO:0000313" key="8">
    <source>
        <dbReference type="EMBL" id="CAF1060331.1"/>
    </source>
</evidence>
<dbReference type="EMBL" id="CAJNOC010005725">
    <property type="protein sequence ID" value="CAF1060331.1"/>
    <property type="molecule type" value="Genomic_DNA"/>
</dbReference>
<dbReference type="GO" id="GO:0020037">
    <property type="term" value="F:heme binding"/>
    <property type="evidence" value="ECO:0007669"/>
    <property type="project" value="InterPro"/>
</dbReference>
<evidence type="ECO:0008006" key="10">
    <source>
        <dbReference type="Google" id="ProtNLM"/>
    </source>
</evidence>
<dbReference type="GO" id="GO:0016705">
    <property type="term" value="F:oxidoreductase activity, acting on paired donors, with incorporation or reduction of molecular oxygen"/>
    <property type="evidence" value="ECO:0007669"/>
    <property type="project" value="InterPro"/>
</dbReference>
<reference evidence="8" key="1">
    <citation type="submission" date="2021-02" db="EMBL/GenBank/DDBJ databases">
        <authorList>
            <person name="Nowell W R."/>
        </authorList>
    </citation>
    <scope>NUCLEOTIDE SEQUENCE</scope>
    <source>
        <strain evidence="8">Ploen Becks lab</strain>
    </source>
</reference>
<dbReference type="AlphaFoldDB" id="A0A814L314"/>
<evidence type="ECO:0000256" key="4">
    <source>
        <dbReference type="ARBA" id="ARBA00022723"/>
    </source>
</evidence>
<keyword evidence="6" id="KW-0408">Iron</keyword>
<dbReference type="InterPro" id="IPR002397">
    <property type="entry name" value="Cyt_P450_B"/>
</dbReference>
<keyword evidence="9" id="KW-1185">Reference proteome</keyword>
<evidence type="ECO:0000256" key="5">
    <source>
        <dbReference type="ARBA" id="ARBA00023002"/>
    </source>
</evidence>
<keyword evidence="4" id="KW-0479">Metal-binding</keyword>
<dbReference type="Gene3D" id="1.10.630.10">
    <property type="entry name" value="Cytochrome P450"/>
    <property type="match status" value="1"/>
</dbReference>
<dbReference type="GO" id="GO:0005506">
    <property type="term" value="F:iron ion binding"/>
    <property type="evidence" value="ECO:0007669"/>
    <property type="project" value="InterPro"/>
</dbReference>
<proteinExistence type="inferred from homology"/>
<organism evidence="8 9">
    <name type="scientific">Brachionus calyciflorus</name>
    <dbReference type="NCBI Taxonomy" id="104777"/>
    <lineage>
        <taxon>Eukaryota</taxon>
        <taxon>Metazoa</taxon>
        <taxon>Spiralia</taxon>
        <taxon>Gnathifera</taxon>
        <taxon>Rotifera</taxon>
        <taxon>Eurotatoria</taxon>
        <taxon>Monogononta</taxon>
        <taxon>Pseudotrocha</taxon>
        <taxon>Ploima</taxon>
        <taxon>Brachionidae</taxon>
        <taxon>Brachionus</taxon>
    </lineage>
</organism>
<evidence type="ECO:0000256" key="1">
    <source>
        <dbReference type="ARBA" id="ARBA00001971"/>
    </source>
</evidence>
<dbReference type="InterPro" id="IPR050476">
    <property type="entry name" value="Insect_CytP450_Detox"/>
</dbReference>
<dbReference type="Pfam" id="PF00067">
    <property type="entry name" value="p450"/>
    <property type="match status" value="1"/>
</dbReference>
<dbReference type="PANTHER" id="PTHR24292">
    <property type="entry name" value="CYTOCHROME P450"/>
    <property type="match status" value="1"/>
</dbReference>
<comment type="cofactor">
    <cofactor evidence="1">
        <name>heme</name>
        <dbReference type="ChEBI" id="CHEBI:30413"/>
    </cofactor>
</comment>
<accession>A0A814L314</accession>
<dbReference type="OrthoDB" id="2789670at2759"/>
<keyword evidence="3" id="KW-0349">Heme</keyword>
<dbReference type="PANTHER" id="PTHR24292:SF54">
    <property type="entry name" value="CYP9F3-RELATED"/>
    <property type="match status" value="1"/>
</dbReference>
<dbReference type="InterPro" id="IPR001128">
    <property type="entry name" value="Cyt_P450"/>
</dbReference>
<protein>
    <recommendedName>
        <fullName evidence="10">Cytochrome P450</fullName>
    </recommendedName>
</protein>
<dbReference type="PRINTS" id="PR00359">
    <property type="entry name" value="BP450"/>
</dbReference>
<dbReference type="Proteomes" id="UP000663879">
    <property type="component" value="Unassembled WGS sequence"/>
</dbReference>
<sequence length="59" mass="6958">NPPAIRTNRIASQDYELNGMMIEKGQMVVVPIWALHYDPVIYPNPEIFDPERFNEENKR</sequence>
<name>A0A814L314_9BILA</name>
<evidence type="ECO:0000256" key="7">
    <source>
        <dbReference type="ARBA" id="ARBA00023033"/>
    </source>
</evidence>
<dbReference type="SUPFAM" id="SSF48264">
    <property type="entry name" value="Cytochrome P450"/>
    <property type="match status" value="1"/>
</dbReference>
<evidence type="ECO:0000313" key="9">
    <source>
        <dbReference type="Proteomes" id="UP000663879"/>
    </source>
</evidence>
<evidence type="ECO:0000256" key="6">
    <source>
        <dbReference type="ARBA" id="ARBA00023004"/>
    </source>
</evidence>
<dbReference type="GO" id="GO:0004497">
    <property type="term" value="F:monooxygenase activity"/>
    <property type="evidence" value="ECO:0007669"/>
    <property type="project" value="UniProtKB-KW"/>
</dbReference>
<feature type="non-terminal residue" evidence="8">
    <location>
        <position position="1"/>
    </location>
</feature>
<dbReference type="InterPro" id="IPR036396">
    <property type="entry name" value="Cyt_P450_sf"/>
</dbReference>
<gene>
    <name evidence="8" type="ORF">OXX778_LOCUS19249</name>
</gene>
<evidence type="ECO:0000256" key="2">
    <source>
        <dbReference type="ARBA" id="ARBA00010617"/>
    </source>
</evidence>
<keyword evidence="5" id="KW-0560">Oxidoreductase</keyword>
<evidence type="ECO:0000256" key="3">
    <source>
        <dbReference type="ARBA" id="ARBA00022617"/>
    </source>
</evidence>
<comment type="similarity">
    <text evidence="2">Belongs to the cytochrome P450 family.</text>
</comment>
<comment type="caution">
    <text evidence="8">The sequence shown here is derived from an EMBL/GenBank/DDBJ whole genome shotgun (WGS) entry which is preliminary data.</text>
</comment>
<keyword evidence="7" id="KW-0503">Monooxygenase</keyword>